<dbReference type="Proteomes" id="UP000036045">
    <property type="component" value="Unassembled WGS sequence"/>
</dbReference>
<organism evidence="1 2">
    <name type="scientific">Niallia circulans</name>
    <name type="common">Bacillus circulans</name>
    <dbReference type="NCBI Taxonomy" id="1397"/>
    <lineage>
        <taxon>Bacteria</taxon>
        <taxon>Bacillati</taxon>
        <taxon>Bacillota</taxon>
        <taxon>Bacilli</taxon>
        <taxon>Bacillales</taxon>
        <taxon>Bacillaceae</taxon>
        <taxon>Niallia</taxon>
    </lineage>
</organism>
<dbReference type="RefSeq" id="WP_047943866.1">
    <property type="nucleotide sequence ID" value="NZ_JARTLH010000004.1"/>
</dbReference>
<protein>
    <submittedName>
        <fullName evidence="1">Uncharacterized protein</fullName>
    </submittedName>
</protein>
<dbReference type="PATRIC" id="fig|1397.4.peg.2572"/>
<comment type="caution">
    <text evidence="1">The sequence shown here is derived from an EMBL/GenBank/DDBJ whole genome shotgun (WGS) entry which is preliminary data.</text>
</comment>
<proteinExistence type="predicted"/>
<gene>
    <name evidence="1" type="ORF">ABW02_19235</name>
</gene>
<sequence>MLNRTAVINYAEKYDHLLTYVSSWIASDFNKQQADEVDRLNKKLLQTIQEIDKNLLTATKNIKYTVYNRRGLKKTINTHSKNLAVLKECHSYLINIIAILKEWNKAGGMSLLEKDQLLRQLNLIGKVFRVQLTNEASQKEKENSNVFILQNPFLFEVDCYRGALYVEIRKLAAAATK</sequence>
<dbReference type="AlphaFoldDB" id="A0A0J1ICK5"/>
<evidence type="ECO:0000313" key="2">
    <source>
        <dbReference type="Proteomes" id="UP000036045"/>
    </source>
</evidence>
<keyword evidence="2" id="KW-1185">Reference proteome</keyword>
<name>A0A0J1ICK5_NIACI</name>
<evidence type="ECO:0000313" key="1">
    <source>
        <dbReference type="EMBL" id="KLV23658.1"/>
    </source>
</evidence>
<accession>A0A0J1ICK5</accession>
<reference evidence="1 2" key="1">
    <citation type="submission" date="2015-05" db="EMBL/GenBank/DDBJ databases">
        <title>Whole genome sequence and identification of bacterial endophytes from Costus igneus.</title>
        <authorList>
            <person name="Lee Y.P."/>
            <person name="Gan H.M."/>
            <person name="Eng W."/>
            <person name="Wheatley M.S."/>
            <person name="Caraballo A."/>
            <person name="Polter S."/>
            <person name="Savka M.A."/>
            <person name="Hudson A.O."/>
        </authorList>
    </citation>
    <scope>NUCLEOTIDE SEQUENCE [LARGE SCALE GENOMIC DNA]</scope>
    <source>
        <strain evidence="1 2">RIT379</strain>
    </source>
</reference>
<dbReference type="EMBL" id="LDPH01000024">
    <property type="protein sequence ID" value="KLV23658.1"/>
    <property type="molecule type" value="Genomic_DNA"/>
</dbReference>